<evidence type="ECO:0000313" key="4">
    <source>
        <dbReference type="Proteomes" id="UP000230088"/>
    </source>
</evidence>
<dbReference type="InterPro" id="IPR007712">
    <property type="entry name" value="RelE/ParE_toxin"/>
</dbReference>
<name>A0A2H0YLW6_9BACT</name>
<comment type="similarity">
    <text evidence="1">Belongs to the RelE toxin family.</text>
</comment>
<accession>A0A2H0YLW6</accession>
<comment type="caution">
    <text evidence="3">The sequence shown here is derived from an EMBL/GenBank/DDBJ whole genome shotgun (WGS) entry which is preliminary data.</text>
</comment>
<dbReference type="InterPro" id="IPR035093">
    <property type="entry name" value="RelE/ParE_toxin_dom_sf"/>
</dbReference>
<dbReference type="PANTHER" id="PTHR35601">
    <property type="entry name" value="TOXIN RELE"/>
    <property type="match status" value="1"/>
</dbReference>
<reference evidence="4" key="1">
    <citation type="submission" date="2017-09" db="EMBL/GenBank/DDBJ databases">
        <title>Depth-based differentiation of microbial function through sediment-hosted aquifers and enrichment of novel symbionts in the deep terrestrial subsurface.</title>
        <authorList>
            <person name="Probst A.J."/>
            <person name="Ladd B."/>
            <person name="Jarett J.K."/>
            <person name="Geller-Mcgrath D.E."/>
            <person name="Sieber C.M.K."/>
            <person name="Emerson J.B."/>
            <person name="Anantharaman K."/>
            <person name="Thomas B.C."/>
            <person name="Malmstrom R."/>
            <person name="Stieglmeier M."/>
            <person name="Klingl A."/>
            <person name="Woyke T."/>
            <person name="Ryan C.M."/>
            <person name="Banfield J.F."/>
        </authorList>
    </citation>
    <scope>NUCLEOTIDE SEQUENCE [LARGE SCALE GENOMIC DNA]</scope>
</reference>
<evidence type="ECO:0000256" key="2">
    <source>
        <dbReference type="ARBA" id="ARBA00022649"/>
    </source>
</evidence>
<dbReference type="EMBL" id="PEYD01000037">
    <property type="protein sequence ID" value="PIS39450.1"/>
    <property type="molecule type" value="Genomic_DNA"/>
</dbReference>
<protein>
    <submittedName>
        <fullName evidence="3">Type II toxin-antitoxin system mRNA interferase toxin, RelE/StbE family</fullName>
    </submittedName>
</protein>
<dbReference type="Pfam" id="PF05016">
    <property type="entry name" value="ParE_toxin"/>
    <property type="match status" value="1"/>
</dbReference>
<dbReference type="Gene3D" id="3.30.2310.20">
    <property type="entry name" value="RelE-like"/>
    <property type="match status" value="1"/>
</dbReference>
<evidence type="ECO:0000256" key="1">
    <source>
        <dbReference type="ARBA" id="ARBA00006226"/>
    </source>
</evidence>
<evidence type="ECO:0000313" key="3">
    <source>
        <dbReference type="EMBL" id="PIS39450.1"/>
    </source>
</evidence>
<sequence length="89" mass="11113">MERWSLEFLLEAERDLARLDREVRRRVIDKLDWLLANFDNILPLSLTGEFKEFYKLRIGDWRAMYKVNWQTHTIFVCYIDRRDKVYRKK</sequence>
<proteinExistence type="inferred from homology"/>
<organism evidence="3 4">
    <name type="scientific">Candidatus Nealsonbacteria bacterium CG08_land_8_20_14_0_20_38_20</name>
    <dbReference type="NCBI Taxonomy" id="1974705"/>
    <lineage>
        <taxon>Bacteria</taxon>
        <taxon>Candidatus Nealsoniibacteriota</taxon>
    </lineage>
</organism>
<dbReference type="Proteomes" id="UP000230088">
    <property type="component" value="Unassembled WGS sequence"/>
</dbReference>
<dbReference type="SUPFAM" id="SSF143011">
    <property type="entry name" value="RelE-like"/>
    <property type="match status" value="1"/>
</dbReference>
<dbReference type="PANTHER" id="PTHR35601:SF1">
    <property type="entry name" value="TOXIN RELE"/>
    <property type="match status" value="1"/>
</dbReference>
<gene>
    <name evidence="3" type="ORF">COT33_01895</name>
</gene>
<keyword evidence="2" id="KW-1277">Toxin-antitoxin system</keyword>
<dbReference type="AlphaFoldDB" id="A0A2H0YLW6"/>